<dbReference type="Proteomes" id="UP001501126">
    <property type="component" value="Unassembled WGS sequence"/>
</dbReference>
<evidence type="ECO:0000313" key="2">
    <source>
        <dbReference type="EMBL" id="GAA0874349.1"/>
    </source>
</evidence>
<protein>
    <recommendedName>
        <fullName evidence="4">Lipoprotein</fullName>
    </recommendedName>
</protein>
<name>A0ABN1MMZ7_9FLAO</name>
<feature type="coiled-coil region" evidence="1">
    <location>
        <begin position="26"/>
        <end position="53"/>
    </location>
</feature>
<evidence type="ECO:0000313" key="3">
    <source>
        <dbReference type="Proteomes" id="UP001501126"/>
    </source>
</evidence>
<dbReference type="EMBL" id="BAAAFH010000003">
    <property type="protein sequence ID" value="GAA0874349.1"/>
    <property type="molecule type" value="Genomic_DNA"/>
</dbReference>
<dbReference type="RefSeq" id="WP_343785251.1">
    <property type="nucleotide sequence ID" value="NZ_BAAAFH010000003.1"/>
</dbReference>
<evidence type="ECO:0008006" key="4">
    <source>
        <dbReference type="Google" id="ProtNLM"/>
    </source>
</evidence>
<evidence type="ECO:0000256" key="1">
    <source>
        <dbReference type="SAM" id="Coils"/>
    </source>
</evidence>
<keyword evidence="1" id="KW-0175">Coiled coil</keyword>
<sequence>MKVAGKPLFFILATMLYILGCSSVDSEDLTLKLELLKDQNEVLKRENDSLKFVLNSEIFSPVVFANRYNGFGTTSNELEFIVSLSYFRKNLINAIAFDVFSSEDSLEYALFENKELLSKKISPDSFDGVFIFESKDYLEGDNYFGGVFSVNSDTTKEIPFRFKFNYKK</sequence>
<organism evidence="2 3">
    <name type="scientific">Wandonia haliotis</name>
    <dbReference type="NCBI Taxonomy" id="574963"/>
    <lineage>
        <taxon>Bacteria</taxon>
        <taxon>Pseudomonadati</taxon>
        <taxon>Bacteroidota</taxon>
        <taxon>Flavobacteriia</taxon>
        <taxon>Flavobacteriales</taxon>
        <taxon>Crocinitomicaceae</taxon>
        <taxon>Wandonia</taxon>
    </lineage>
</organism>
<comment type="caution">
    <text evidence="2">The sequence shown here is derived from an EMBL/GenBank/DDBJ whole genome shotgun (WGS) entry which is preliminary data.</text>
</comment>
<proteinExistence type="predicted"/>
<reference evidence="2 3" key="1">
    <citation type="journal article" date="2019" name="Int. J. Syst. Evol. Microbiol.">
        <title>The Global Catalogue of Microorganisms (GCM) 10K type strain sequencing project: providing services to taxonomists for standard genome sequencing and annotation.</title>
        <authorList>
            <consortium name="The Broad Institute Genomics Platform"/>
            <consortium name="The Broad Institute Genome Sequencing Center for Infectious Disease"/>
            <person name="Wu L."/>
            <person name="Ma J."/>
        </authorList>
    </citation>
    <scope>NUCLEOTIDE SEQUENCE [LARGE SCALE GENOMIC DNA]</scope>
    <source>
        <strain evidence="2 3">JCM 16083</strain>
    </source>
</reference>
<gene>
    <name evidence="2" type="ORF">GCM10009118_07570</name>
</gene>
<accession>A0ABN1MMZ7</accession>
<keyword evidence="3" id="KW-1185">Reference proteome</keyword>